<keyword evidence="2" id="KW-1185">Reference proteome</keyword>
<dbReference type="AlphaFoldDB" id="A0A4R0L3I3"/>
<proteinExistence type="predicted"/>
<protein>
    <recommendedName>
        <fullName evidence="3">Alpha/beta hydrolase</fullName>
    </recommendedName>
</protein>
<evidence type="ECO:0000313" key="1">
    <source>
        <dbReference type="EMBL" id="TCC63215.1"/>
    </source>
</evidence>
<reference evidence="1 2" key="1">
    <citation type="submission" date="2019-02" db="EMBL/GenBank/DDBJ databases">
        <title>Kribbella capetownensis sp. nov. and Kribbella speibonae sp. nov., isolated from soil.</title>
        <authorList>
            <person name="Curtis S.M."/>
            <person name="Norton I."/>
            <person name="Everest G.J."/>
            <person name="Meyers P.R."/>
        </authorList>
    </citation>
    <scope>NUCLEOTIDE SEQUENCE [LARGE SCALE GENOMIC DNA]</scope>
    <source>
        <strain evidence="1 2">NRRL B-24813</strain>
    </source>
</reference>
<gene>
    <name evidence="1" type="ORF">E0H73_12170</name>
</gene>
<dbReference type="OrthoDB" id="9802489at2"/>
<dbReference type="Proteomes" id="UP000291144">
    <property type="component" value="Unassembled WGS sequence"/>
</dbReference>
<name>A0A4R0L3I3_9ACTN</name>
<dbReference type="Gene3D" id="3.40.50.1820">
    <property type="entry name" value="alpha/beta hydrolase"/>
    <property type="match status" value="1"/>
</dbReference>
<dbReference type="InterPro" id="IPR029058">
    <property type="entry name" value="AB_hydrolase_fold"/>
</dbReference>
<accession>A0A4R0L3I3</accession>
<organism evidence="1 2">
    <name type="scientific">Kribbella pittospori</name>
    <dbReference type="NCBI Taxonomy" id="722689"/>
    <lineage>
        <taxon>Bacteria</taxon>
        <taxon>Bacillati</taxon>
        <taxon>Actinomycetota</taxon>
        <taxon>Actinomycetes</taxon>
        <taxon>Propionibacteriales</taxon>
        <taxon>Kribbellaceae</taxon>
        <taxon>Kribbella</taxon>
    </lineage>
</organism>
<dbReference type="SUPFAM" id="SSF53474">
    <property type="entry name" value="alpha/beta-Hydrolases"/>
    <property type="match status" value="1"/>
</dbReference>
<dbReference type="RefSeq" id="WP_131354008.1">
    <property type="nucleotide sequence ID" value="NZ_SJKB01000003.1"/>
</dbReference>
<evidence type="ECO:0000313" key="2">
    <source>
        <dbReference type="Proteomes" id="UP000291144"/>
    </source>
</evidence>
<sequence>MQSWTDRAATVRADGTGAIAEAVVRRWFTQPDPLLRKECEKMAGSTPAEGYASCCEAIATMDLRPDLPVITAPTLAIAGADDPATPPYHLEQIATKAG</sequence>
<evidence type="ECO:0008006" key="3">
    <source>
        <dbReference type="Google" id="ProtNLM"/>
    </source>
</evidence>
<dbReference type="EMBL" id="SJKB01000003">
    <property type="protein sequence ID" value="TCC63215.1"/>
    <property type="molecule type" value="Genomic_DNA"/>
</dbReference>
<comment type="caution">
    <text evidence="1">The sequence shown here is derived from an EMBL/GenBank/DDBJ whole genome shotgun (WGS) entry which is preliminary data.</text>
</comment>